<evidence type="ECO:0000313" key="2">
    <source>
        <dbReference type="EMBL" id="ABP56893.1"/>
    </source>
</evidence>
<keyword evidence="1" id="KW-1133">Transmembrane helix</keyword>
<keyword evidence="1" id="KW-0812">Transmembrane</keyword>
<evidence type="ECO:0000313" key="3">
    <source>
        <dbReference type="Proteomes" id="UP000000235"/>
    </source>
</evidence>
<evidence type="ECO:0000256" key="1">
    <source>
        <dbReference type="SAM" id="Phobius"/>
    </source>
</evidence>
<organism evidence="2 3">
    <name type="scientific">Salinispora tropica (strain ATCC BAA-916 / DSM 44818 / JCM 13857 / NBRC 105044 / CNB-440)</name>
    <dbReference type="NCBI Taxonomy" id="369723"/>
    <lineage>
        <taxon>Bacteria</taxon>
        <taxon>Bacillati</taxon>
        <taxon>Actinomycetota</taxon>
        <taxon>Actinomycetes</taxon>
        <taxon>Micromonosporales</taxon>
        <taxon>Micromonosporaceae</taxon>
        <taxon>Salinispora</taxon>
    </lineage>
</organism>
<dbReference type="Proteomes" id="UP000000235">
    <property type="component" value="Chromosome"/>
</dbReference>
<keyword evidence="1" id="KW-0472">Membrane</keyword>
<proteinExistence type="predicted"/>
<dbReference type="AlphaFoldDB" id="A4XD86"/>
<accession>A4XD86</accession>
<sequence>MSEHDTRLEETRIPAYVYTRAPTTTVTASNAPHGWQGRCRLQDRRGGNAHAEVYLRGDEVSRILPFIAGGALLGAVAGLSFGLGNYTAAWIVWLLYFGVVEVTAVLNSRDGDTLSEHVWLWFGTQRRKPGEPARKVTGWVWLRRFALLAFVTWLALHFLTGGLV</sequence>
<dbReference type="HOGENOM" id="CLU_1617858_0_0_11"/>
<name>A4XD86_SALTO</name>
<protein>
    <submittedName>
        <fullName evidence="2">Uncharacterized protein</fullName>
    </submittedName>
</protein>
<feature type="transmembrane region" description="Helical" evidence="1">
    <location>
        <begin position="88"/>
        <end position="106"/>
    </location>
</feature>
<feature type="transmembrane region" description="Helical" evidence="1">
    <location>
        <begin position="145"/>
        <end position="163"/>
    </location>
</feature>
<dbReference type="eggNOG" id="ENOG502ZUNU">
    <property type="taxonomic scope" value="Bacteria"/>
</dbReference>
<dbReference type="STRING" id="369723.Strop_4465"/>
<gene>
    <name evidence="2" type="ordered locus">Strop_4465</name>
</gene>
<dbReference type="EMBL" id="CP000667">
    <property type="protein sequence ID" value="ABP56893.1"/>
    <property type="molecule type" value="Genomic_DNA"/>
</dbReference>
<keyword evidence="3" id="KW-1185">Reference proteome</keyword>
<feature type="transmembrane region" description="Helical" evidence="1">
    <location>
        <begin position="63"/>
        <end position="82"/>
    </location>
</feature>
<dbReference type="KEGG" id="stp:Strop_4465"/>
<reference evidence="3" key="1">
    <citation type="journal article" date="2007" name="Proc. Natl. Acad. Sci. U.S.A.">
        <title>Genome sequencing reveals complex secondary metabolome in the marine actinomycete Salinispora tropica.</title>
        <authorList>
            <person name="Udwary D.W."/>
            <person name="Zeigler L."/>
            <person name="Asolkar R.N."/>
            <person name="Singan V."/>
            <person name="Lapidus A."/>
            <person name="Fenical W."/>
            <person name="Jensen P.R."/>
            <person name="Moore B.S."/>
        </authorList>
    </citation>
    <scope>NUCLEOTIDE SEQUENCE [LARGE SCALE GENOMIC DNA]</scope>
    <source>
        <strain evidence="3">ATCC BAA-916 / DSM 44818 / CNB-440</strain>
    </source>
</reference>